<evidence type="ECO:0000313" key="3">
    <source>
        <dbReference type="Proteomes" id="UP000334990"/>
    </source>
</evidence>
<keyword evidence="3" id="KW-1185">Reference proteome</keyword>
<evidence type="ECO:0000256" key="1">
    <source>
        <dbReference type="SAM" id="SignalP"/>
    </source>
</evidence>
<dbReference type="InterPro" id="IPR006059">
    <property type="entry name" value="SBP"/>
</dbReference>
<dbReference type="Pfam" id="PF01547">
    <property type="entry name" value="SBP_bac_1"/>
    <property type="match status" value="1"/>
</dbReference>
<dbReference type="PROSITE" id="PS51257">
    <property type="entry name" value="PROKAR_LIPOPROTEIN"/>
    <property type="match status" value="1"/>
</dbReference>
<evidence type="ECO:0000313" key="2">
    <source>
        <dbReference type="EMBL" id="GES04617.1"/>
    </source>
</evidence>
<dbReference type="Gene3D" id="3.40.190.10">
    <property type="entry name" value="Periplasmic binding protein-like II"/>
    <property type="match status" value="2"/>
</dbReference>
<dbReference type="PANTHER" id="PTHR43649:SF30">
    <property type="entry name" value="ABC TRANSPORTER SUBSTRATE-BINDING PROTEIN"/>
    <property type="match status" value="1"/>
</dbReference>
<keyword evidence="1" id="KW-0732">Signal</keyword>
<comment type="caution">
    <text evidence="2">The sequence shown here is derived from an EMBL/GenBank/DDBJ whole genome shotgun (WGS) entry which is preliminary data.</text>
</comment>
<dbReference type="EMBL" id="BLAD01000084">
    <property type="protein sequence ID" value="GES04617.1"/>
    <property type="molecule type" value="Genomic_DNA"/>
</dbReference>
<dbReference type="InterPro" id="IPR050490">
    <property type="entry name" value="Bact_solute-bd_prot1"/>
</dbReference>
<reference evidence="2 3" key="1">
    <citation type="submission" date="2019-10" db="EMBL/GenBank/DDBJ databases">
        <title>Whole genome shotgun sequence of Acrocarpospora corrugata NBRC 13972.</title>
        <authorList>
            <person name="Ichikawa N."/>
            <person name="Kimura A."/>
            <person name="Kitahashi Y."/>
            <person name="Komaki H."/>
            <person name="Oguchi A."/>
        </authorList>
    </citation>
    <scope>NUCLEOTIDE SEQUENCE [LARGE SCALE GENOMIC DNA]</scope>
    <source>
        <strain evidence="2 3">NBRC 13972</strain>
    </source>
</reference>
<dbReference type="Proteomes" id="UP000334990">
    <property type="component" value="Unassembled WGS sequence"/>
</dbReference>
<proteinExistence type="predicted"/>
<sequence>MHRTTPRAVRGVAAFAVGALVLSLASCGSDEPAAGPAAAPAATGGGSIDVVTRWTSGNSAAAAQKGVFDAFTADTGIKINVIEGLETIDDQVETAVAAGKSPDLVIVNLFDKTVGWLDAGVTVPVDQYVKDWGLADKMKPEALDEWRVGGVASGELQGLPFSGFSWPLWYNTDLLTKAGVTEVPKTTDELIAAAKKLREAGVGPVTVGGNDWTGQKLFYQIAQSFTDAASMQKVMQGGGYCSTPSVLNGIKLFTELRDAKVFVDNVAGLTADDMYASFYSGKAAIMSAGSWAYTESKASGTGIEQHTSLGGFPVPSGAAYTKPTAFQGFTGVGFMITKQGASPEKIDKIRQLVTKFYDQPTVGNFVKDASILPPVTGDFASFATDPLLKASLGLDANVDYAVLPDVWIGAASDPITQVLTGAYGEATPQEICEGLDTATKG</sequence>
<accession>A0A5M3W6F2</accession>
<dbReference type="PANTHER" id="PTHR43649">
    <property type="entry name" value="ARABINOSE-BINDING PROTEIN-RELATED"/>
    <property type="match status" value="1"/>
</dbReference>
<feature type="chain" id="PRO_5039366883" evidence="1">
    <location>
        <begin position="29"/>
        <end position="441"/>
    </location>
</feature>
<dbReference type="SUPFAM" id="SSF53850">
    <property type="entry name" value="Periplasmic binding protein-like II"/>
    <property type="match status" value="1"/>
</dbReference>
<name>A0A5M3W6F2_9ACTN</name>
<dbReference type="RefSeq" id="WP_155340694.1">
    <property type="nucleotide sequence ID" value="NZ_BAAABN010000076.1"/>
</dbReference>
<dbReference type="AlphaFoldDB" id="A0A5M3W6F2"/>
<feature type="signal peptide" evidence="1">
    <location>
        <begin position="1"/>
        <end position="28"/>
    </location>
</feature>
<gene>
    <name evidence="2" type="ORF">Acor_66850</name>
</gene>
<dbReference type="OrthoDB" id="3495561at2"/>
<organism evidence="2 3">
    <name type="scientific">Acrocarpospora corrugata</name>
    <dbReference type="NCBI Taxonomy" id="35763"/>
    <lineage>
        <taxon>Bacteria</taxon>
        <taxon>Bacillati</taxon>
        <taxon>Actinomycetota</taxon>
        <taxon>Actinomycetes</taxon>
        <taxon>Streptosporangiales</taxon>
        <taxon>Streptosporangiaceae</taxon>
        <taxon>Acrocarpospora</taxon>
    </lineage>
</organism>
<protein>
    <submittedName>
        <fullName evidence="2">ABC transporter substrate-binding protein</fullName>
    </submittedName>
</protein>